<evidence type="ECO:0000256" key="3">
    <source>
        <dbReference type="ARBA" id="ARBA00022553"/>
    </source>
</evidence>
<dbReference type="SMART" id="SM00091">
    <property type="entry name" value="PAS"/>
    <property type="match status" value="2"/>
</dbReference>
<dbReference type="EC" id="2.7.13.3" evidence="2"/>
<protein>
    <recommendedName>
        <fullName evidence="2">histidine kinase</fullName>
        <ecNumber evidence="2">2.7.13.3</ecNumber>
    </recommendedName>
</protein>
<evidence type="ECO:0000256" key="4">
    <source>
        <dbReference type="ARBA" id="ARBA00022679"/>
    </source>
</evidence>
<dbReference type="Pfam" id="PF00512">
    <property type="entry name" value="HisKA"/>
    <property type="match status" value="1"/>
</dbReference>
<feature type="domain" description="PAS" evidence="8">
    <location>
        <begin position="176"/>
        <end position="242"/>
    </location>
</feature>
<dbReference type="PRINTS" id="PR00344">
    <property type="entry name" value="BCTRLSENSOR"/>
</dbReference>
<keyword evidence="5" id="KW-0418">Kinase</keyword>
<dbReference type="PANTHER" id="PTHR43711">
    <property type="entry name" value="TWO-COMPONENT HISTIDINE KINASE"/>
    <property type="match status" value="1"/>
</dbReference>
<dbReference type="GO" id="GO:0000155">
    <property type="term" value="F:phosphorelay sensor kinase activity"/>
    <property type="evidence" value="ECO:0007669"/>
    <property type="project" value="InterPro"/>
</dbReference>
<dbReference type="InterPro" id="IPR001610">
    <property type="entry name" value="PAC"/>
</dbReference>
<dbReference type="InterPro" id="IPR013767">
    <property type="entry name" value="PAS_fold"/>
</dbReference>
<dbReference type="Pfam" id="PF13426">
    <property type="entry name" value="PAS_9"/>
    <property type="match status" value="1"/>
</dbReference>
<dbReference type="InterPro" id="IPR036890">
    <property type="entry name" value="HATPase_C_sf"/>
</dbReference>
<reference evidence="10 11" key="1">
    <citation type="submission" date="2018-03" db="EMBL/GenBank/DDBJ databases">
        <title>Genomic Encyclopedia of Type Strains, Phase III (KMG-III): the genomes of soil and plant-associated and newly described type strains.</title>
        <authorList>
            <person name="Whitman W."/>
        </authorList>
    </citation>
    <scope>NUCLEOTIDE SEQUENCE [LARGE SCALE GENOMIC DNA]</scope>
    <source>
        <strain evidence="10 11">CGMCC 1.12700</strain>
    </source>
</reference>
<dbReference type="Proteomes" id="UP000240572">
    <property type="component" value="Unassembled WGS sequence"/>
</dbReference>
<dbReference type="GO" id="GO:0006355">
    <property type="term" value="P:regulation of DNA-templated transcription"/>
    <property type="evidence" value="ECO:0007669"/>
    <property type="project" value="InterPro"/>
</dbReference>
<feature type="domain" description="PAS" evidence="8">
    <location>
        <begin position="12"/>
        <end position="58"/>
    </location>
</feature>
<dbReference type="SUPFAM" id="SSF55874">
    <property type="entry name" value="ATPase domain of HSP90 chaperone/DNA topoisomerase II/histidine kinase"/>
    <property type="match status" value="1"/>
</dbReference>
<gene>
    <name evidence="10" type="ORF">B0I18_106215</name>
</gene>
<keyword evidence="6" id="KW-0902">Two-component regulatory system</keyword>
<organism evidence="10 11">
    <name type="scientific">Taibaiella chishuiensis</name>
    <dbReference type="NCBI Taxonomy" id="1434707"/>
    <lineage>
        <taxon>Bacteria</taxon>
        <taxon>Pseudomonadati</taxon>
        <taxon>Bacteroidota</taxon>
        <taxon>Chitinophagia</taxon>
        <taxon>Chitinophagales</taxon>
        <taxon>Chitinophagaceae</taxon>
        <taxon>Taibaiella</taxon>
    </lineage>
</organism>
<dbReference type="InterPro" id="IPR003661">
    <property type="entry name" value="HisK_dim/P_dom"/>
</dbReference>
<dbReference type="SUPFAM" id="SSF55785">
    <property type="entry name" value="PYP-like sensor domain (PAS domain)"/>
    <property type="match status" value="2"/>
</dbReference>
<dbReference type="SUPFAM" id="SSF47384">
    <property type="entry name" value="Homodimeric domain of signal transducing histidine kinase"/>
    <property type="match status" value="1"/>
</dbReference>
<dbReference type="InterPro" id="IPR036097">
    <property type="entry name" value="HisK_dim/P_sf"/>
</dbReference>
<evidence type="ECO:0000256" key="6">
    <source>
        <dbReference type="ARBA" id="ARBA00023012"/>
    </source>
</evidence>
<dbReference type="InterPro" id="IPR004358">
    <property type="entry name" value="Sig_transdc_His_kin-like_C"/>
</dbReference>
<dbReference type="RefSeq" id="WP_106523801.1">
    <property type="nucleotide sequence ID" value="NZ_PYGD01000006.1"/>
</dbReference>
<evidence type="ECO:0000259" key="7">
    <source>
        <dbReference type="PROSITE" id="PS50109"/>
    </source>
</evidence>
<dbReference type="InterPro" id="IPR000014">
    <property type="entry name" value="PAS"/>
</dbReference>
<evidence type="ECO:0000256" key="1">
    <source>
        <dbReference type="ARBA" id="ARBA00000085"/>
    </source>
</evidence>
<proteinExistence type="predicted"/>
<dbReference type="InterPro" id="IPR035965">
    <property type="entry name" value="PAS-like_dom_sf"/>
</dbReference>
<dbReference type="InterPro" id="IPR000700">
    <property type="entry name" value="PAS-assoc_C"/>
</dbReference>
<feature type="domain" description="Histidine kinase" evidence="7">
    <location>
        <begin position="314"/>
        <end position="529"/>
    </location>
</feature>
<dbReference type="InterPro" id="IPR050736">
    <property type="entry name" value="Sensor_HK_Regulatory"/>
</dbReference>
<comment type="caution">
    <text evidence="10">The sequence shown here is derived from an EMBL/GenBank/DDBJ whole genome shotgun (WGS) entry which is preliminary data.</text>
</comment>
<name>A0A2P8D1V1_9BACT</name>
<evidence type="ECO:0000259" key="8">
    <source>
        <dbReference type="PROSITE" id="PS50112"/>
    </source>
</evidence>
<dbReference type="Gene3D" id="3.30.565.10">
    <property type="entry name" value="Histidine kinase-like ATPase, C-terminal domain"/>
    <property type="match status" value="1"/>
</dbReference>
<sequence length="540" mass="60769">MNKVTGIGFDALFNNASMGIMVADEQSHIVLVNPFLLKQFGYTEAELLGQGIELLIPQRFHQRHVHHVALYKEHPKTRPMGMGMDLYAVRKDGSEFPVEVSLGNYETEQGKYVIAFLSDISKRKEAELALQQLNEELEKKIGERTETLTSTVSQLAAVIAQTEAKDAELNRINIFLNNIWDHAEAIIYVTDSEGIIKMFNPAAEMQLGYAAAEVIGKERPSLFLAESDTGLADLVEKARTGQPNERELVYIRRDERRIPVSQTFTAMRNAQDEIEGYLGIAMDISERKKAETDLRLALEKEKELSELKSRFVSMASHEFRTPLSTVLSSAYLVSKYETKEEHPKREKHVQRIVSAVNTLTDILNDFLSVGRIEEGRIQVRYSTFDMQQHLQQIAGELSGLLKSGQHIDYVCEGGHMVELDPSLMKHIVMNLLSNAIKFSPENAVIGLHSRHTGQYFILTVTDKGMGISEEDQQHLFERFFRGSNVTHIQGTGLGLHIVSKYAELMNGTITCTSSLGAGTRFELIFTLKEPTGIYEKDITD</sequence>
<dbReference type="Pfam" id="PF00989">
    <property type="entry name" value="PAS"/>
    <property type="match status" value="1"/>
</dbReference>
<accession>A0A2P8D1V1</accession>
<feature type="domain" description="PAC" evidence="9">
    <location>
        <begin position="244"/>
        <end position="296"/>
    </location>
</feature>
<dbReference type="NCBIfam" id="TIGR00229">
    <property type="entry name" value="sensory_box"/>
    <property type="match status" value="2"/>
</dbReference>
<comment type="catalytic activity">
    <reaction evidence="1">
        <text>ATP + protein L-histidine = ADP + protein N-phospho-L-histidine.</text>
        <dbReference type="EC" id="2.7.13.3"/>
    </reaction>
</comment>
<dbReference type="CDD" id="cd00130">
    <property type="entry name" value="PAS"/>
    <property type="match status" value="2"/>
</dbReference>
<dbReference type="Gene3D" id="3.30.450.20">
    <property type="entry name" value="PAS domain"/>
    <property type="match status" value="2"/>
</dbReference>
<dbReference type="PROSITE" id="PS50109">
    <property type="entry name" value="HIS_KIN"/>
    <property type="match status" value="1"/>
</dbReference>
<dbReference type="CDD" id="cd00082">
    <property type="entry name" value="HisKA"/>
    <property type="match status" value="1"/>
</dbReference>
<evidence type="ECO:0000313" key="10">
    <source>
        <dbReference type="EMBL" id="PSK91203.1"/>
    </source>
</evidence>
<dbReference type="Gene3D" id="1.10.287.130">
    <property type="match status" value="1"/>
</dbReference>
<dbReference type="InterPro" id="IPR005467">
    <property type="entry name" value="His_kinase_dom"/>
</dbReference>
<keyword evidence="11" id="KW-1185">Reference proteome</keyword>
<dbReference type="Pfam" id="PF02518">
    <property type="entry name" value="HATPase_c"/>
    <property type="match status" value="1"/>
</dbReference>
<dbReference type="EMBL" id="PYGD01000006">
    <property type="protein sequence ID" value="PSK91203.1"/>
    <property type="molecule type" value="Genomic_DNA"/>
</dbReference>
<keyword evidence="3" id="KW-0597">Phosphoprotein</keyword>
<dbReference type="PROSITE" id="PS50112">
    <property type="entry name" value="PAS"/>
    <property type="match status" value="2"/>
</dbReference>
<dbReference type="CDD" id="cd00075">
    <property type="entry name" value="HATPase"/>
    <property type="match status" value="1"/>
</dbReference>
<dbReference type="PROSITE" id="PS50113">
    <property type="entry name" value="PAC"/>
    <property type="match status" value="2"/>
</dbReference>
<dbReference type="AlphaFoldDB" id="A0A2P8D1V1"/>
<dbReference type="PANTHER" id="PTHR43711:SF26">
    <property type="entry name" value="SENSOR HISTIDINE KINASE RCSC"/>
    <property type="match status" value="1"/>
</dbReference>
<dbReference type="InterPro" id="IPR003594">
    <property type="entry name" value="HATPase_dom"/>
</dbReference>
<evidence type="ECO:0000256" key="2">
    <source>
        <dbReference type="ARBA" id="ARBA00012438"/>
    </source>
</evidence>
<dbReference type="SMART" id="SM00086">
    <property type="entry name" value="PAC"/>
    <property type="match status" value="2"/>
</dbReference>
<keyword evidence="4" id="KW-0808">Transferase</keyword>
<dbReference type="SMART" id="SM00387">
    <property type="entry name" value="HATPase_c"/>
    <property type="match status" value="1"/>
</dbReference>
<dbReference type="OrthoDB" id="9808408at2"/>
<feature type="domain" description="PAC" evidence="9">
    <location>
        <begin position="82"/>
        <end position="132"/>
    </location>
</feature>
<evidence type="ECO:0000313" key="11">
    <source>
        <dbReference type="Proteomes" id="UP000240572"/>
    </source>
</evidence>
<evidence type="ECO:0000259" key="9">
    <source>
        <dbReference type="PROSITE" id="PS50113"/>
    </source>
</evidence>
<evidence type="ECO:0000256" key="5">
    <source>
        <dbReference type="ARBA" id="ARBA00022777"/>
    </source>
</evidence>
<dbReference type="SMART" id="SM00388">
    <property type="entry name" value="HisKA"/>
    <property type="match status" value="1"/>
</dbReference>